<dbReference type="AlphaFoldDB" id="A0A0F8Z806"/>
<evidence type="ECO:0000313" key="2">
    <source>
        <dbReference type="EMBL" id="KKK62544.1"/>
    </source>
</evidence>
<protein>
    <submittedName>
        <fullName evidence="2">Uncharacterized protein</fullName>
    </submittedName>
</protein>
<reference evidence="2" key="1">
    <citation type="journal article" date="2015" name="Nature">
        <title>Complex archaea that bridge the gap between prokaryotes and eukaryotes.</title>
        <authorList>
            <person name="Spang A."/>
            <person name="Saw J.H."/>
            <person name="Jorgensen S.L."/>
            <person name="Zaremba-Niedzwiedzka K."/>
            <person name="Martijn J."/>
            <person name="Lind A.E."/>
            <person name="van Eijk R."/>
            <person name="Schleper C."/>
            <person name="Guy L."/>
            <person name="Ettema T.J."/>
        </authorList>
    </citation>
    <scope>NUCLEOTIDE SEQUENCE</scope>
</reference>
<evidence type="ECO:0000256" key="1">
    <source>
        <dbReference type="SAM" id="Phobius"/>
    </source>
</evidence>
<organism evidence="2">
    <name type="scientific">marine sediment metagenome</name>
    <dbReference type="NCBI Taxonomy" id="412755"/>
    <lineage>
        <taxon>unclassified sequences</taxon>
        <taxon>metagenomes</taxon>
        <taxon>ecological metagenomes</taxon>
    </lineage>
</organism>
<gene>
    <name evidence="2" type="ORF">LCGC14_3003280</name>
</gene>
<keyword evidence="1" id="KW-0472">Membrane</keyword>
<feature type="transmembrane region" description="Helical" evidence="1">
    <location>
        <begin position="6"/>
        <end position="31"/>
    </location>
</feature>
<sequence>MYDLLWWVGLGLLAVGMFIGSLVFDLGPYLIKRFKKRTKDEKEILKIQMLIKIDNDEPDEVIGLAPFRDKIIIATRVRLLMLSSDKETEIKIQ</sequence>
<dbReference type="EMBL" id="LAZR01061943">
    <property type="protein sequence ID" value="KKK62544.1"/>
    <property type="molecule type" value="Genomic_DNA"/>
</dbReference>
<name>A0A0F8Z806_9ZZZZ</name>
<feature type="non-terminal residue" evidence="2">
    <location>
        <position position="93"/>
    </location>
</feature>
<keyword evidence="1" id="KW-0812">Transmembrane</keyword>
<keyword evidence="1" id="KW-1133">Transmembrane helix</keyword>
<proteinExistence type="predicted"/>
<comment type="caution">
    <text evidence="2">The sequence shown here is derived from an EMBL/GenBank/DDBJ whole genome shotgun (WGS) entry which is preliminary data.</text>
</comment>
<accession>A0A0F8Z806</accession>